<gene>
    <name evidence="3" type="ORF">ISS99_00285</name>
</gene>
<evidence type="ECO:0000313" key="4">
    <source>
        <dbReference type="Proteomes" id="UP001430193"/>
    </source>
</evidence>
<evidence type="ECO:0000259" key="2">
    <source>
        <dbReference type="Pfam" id="PF13472"/>
    </source>
</evidence>
<evidence type="ECO:0000256" key="1">
    <source>
        <dbReference type="SAM" id="SignalP"/>
    </source>
</evidence>
<dbReference type="SUPFAM" id="SSF52266">
    <property type="entry name" value="SGNH hydrolase"/>
    <property type="match status" value="1"/>
</dbReference>
<proteinExistence type="predicted"/>
<dbReference type="Gene3D" id="3.40.50.1110">
    <property type="entry name" value="SGNH hydrolase"/>
    <property type="match status" value="1"/>
</dbReference>
<dbReference type="GO" id="GO:0016787">
    <property type="term" value="F:hydrolase activity"/>
    <property type="evidence" value="ECO:0007669"/>
    <property type="project" value="UniProtKB-KW"/>
</dbReference>
<keyword evidence="4" id="KW-1185">Reference proteome</keyword>
<keyword evidence="3" id="KW-0378">Hydrolase</keyword>
<dbReference type="CDD" id="cd01830">
    <property type="entry name" value="XynE_like"/>
    <property type="match status" value="1"/>
</dbReference>
<reference evidence="3" key="1">
    <citation type="submission" date="2020-10" db="EMBL/GenBank/DDBJ databases">
        <title>Phylogeny of dyella-like bacteria.</title>
        <authorList>
            <person name="Fu J."/>
        </authorList>
    </citation>
    <scope>NUCLEOTIDE SEQUENCE</scope>
    <source>
        <strain evidence="3">DHON07</strain>
    </source>
</reference>
<dbReference type="Pfam" id="PF13472">
    <property type="entry name" value="Lipase_GDSL_2"/>
    <property type="match status" value="1"/>
</dbReference>
<dbReference type="PANTHER" id="PTHR43784:SF2">
    <property type="entry name" value="GDSL-LIKE LIPASE_ACYLHYDROLASE, PUTATIVE (AFU_ORTHOLOGUE AFUA_2G00820)-RELATED"/>
    <property type="match status" value="1"/>
</dbReference>
<dbReference type="EMBL" id="JADIKF010000027">
    <property type="protein sequence ID" value="MBM7127946.1"/>
    <property type="molecule type" value="Genomic_DNA"/>
</dbReference>
<dbReference type="PANTHER" id="PTHR43784">
    <property type="entry name" value="GDSL-LIKE LIPASE/ACYLHYDROLASE, PUTATIVE (AFU_ORTHOLOGUE AFUA_2G00820)-RELATED"/>
    <property type="match status" value="1"/>
</dbReference>
<organism evidence="3 4">
    <name type="scientific">Dyella mobilis</name>
    <dbReference type="NCBI Taxonomy" id="1849582"/>
    <lineage>
        <taxon>Bacteria</taxon>
        <taxon>Pseudomonadati</taxon>
        <taxon>Pseudomonadota</taxon>
        <taxon>Gammaproteobacteria</taxon>
        <taxon>Lysobacterales</taxon>
        <taxon>Rhodanobacteraceae</taxon>
        <taxon>Dyella</taxon>
    </lineage>
</organism>
<evidence type="ECO:0000313" key="3">
    <source>
        <dbReference type="EMBL" id="MBM7127946.1"/>
    </source>
</evidence>
<dbReference type="InterPro" id="IPR053140">
    <property type="entry name" value="GDSL_Rv0518-like"/>
</dbReference>
<dbReference type="Proteomes" id="UP001430193">
    <property type="component" value="Unassembled WGS sequence"/>
</dbReference>
<name>A0ABS2K9W1_9GAMM</name>
<keyword evidence="1" id="KW-0732">Signal</keyword>
<accession>A0ABS2K9W1</accession>
<feature type="chain" id="PRO_5045402183" evidence="1">
    <location>
        <begin position="22"/>
        <end position="401"/>
    </location>
</feature>
<dbReference type="InterPro" id="IPR013830">
    <property type="entry name" value="SGNH_hydro"/>
</dbReference>
<feature type="domain" description="SGNH hydrolase-type esterase" evidence="2">
    <location>
        <begin position="195"/>
        <end position="389"/>
    </location>
</feature>
<protein>
    <submittedName>
        <fullName evidence="3">SGNH/GDSL hydrolase family protein</fullName>
    </submittedName>
</protein>
<sequence>MLKRAIAVSLCGLVATTVAIGADRTAWVDTWACAPDSAGALLKAQTVRQIVRTSVAGTQVRIRLSNLFGSGPLTVGNVHLASHATGADIVPGTDHALRFEGKSGVTIPKGQSVWSDPVAMNVGALQELAVSIYVPPGSVDGPSTIHNAGLATAFVNESGDATSTVHFPADETSGNRFLITDIAVSGPVARQTVVAFGDSITDGVGSTPGANQRWPDYLAARLQVDKSLATIGVANSGIGGNRILQDNFGPSALARFDRDALDKPGVHWVVLLEGINDIGGSGYAIAAKDKVSAQQIIDGMKTLIARAHTKGVKIYGATLTPFGGAGWPYHSVVGEQEREAVNTWIRTSGAFDGVVDFEAAVRDPAHPERMLAAYDSGDHLHPNSAGYQAMANAIDLKLFHP</sequence>
<feature type="signal peptide" evidence="1">
    <location>
        <begin position="1"/>
        <end position="21"/>
    </location>
</feature>
<dbReference type="InterPro" id="IPR036514">
    <property type="entry name" value="SGNH_hydro_sf"/>
</dbReference>
<comment type="caution">
    <text evidence="3">The sequence shown here is derived from an EMBL/GenBank/DDBJ whole genome shotgun (WGS) entry which is preliminary data.</text>
</comment>